<dbReference type="InterPro" id="IPR002636">
    <property type="entry name" value="DUF29"/>
</dbReference>
<proteinExistence type="predicted"/>
<sequence>MGAALYETDFYGWANEQARLLREHRLEELDLNNLLAEVETMAGRERRELVSRLRVLLAHLLKWQYEPDRRGKSWQFTIRTQARDIRDLLGDNPSLKSHLPEALEKGYGQARELAAYETGLEESTFPEACPYDLDQALTGGYYPE</sequence>
<gene>
    <name evidence="1" type="ORF">Thini_4180</name>
</gene>
<dbReference type="Proteomes" id="UP000005317">
    <property type="component" value="Unassembled WGS sequence"/>
</dbReference>
<dbReference type="PANTHER" id="PTHR34235">
    <property type="entry name" value="SLR1203 PROTEIN-RELATED"/>
    <property type="match status" value="1"/>
</dbReference>
<organism evidence="1 2">
    <name type="scientific">Thiothrix nivea (strain ATCC 35100 / DSM 5205 / JP2)</name>
    <dbReference type="NCBI Taxonomy" id="870187"/>
    <lineage>
        <taxon>Bacteria</taxon>
        <taxon>Pseudomonadati</taxon>
        <taxon>Pseudomonadota</taxon>
        <taxon>Gammaproteobacteria</taxon>
        <taxon>Thiotrichales</taxon>
        <taxon>Thiotrichaceae</taxon>
        <taxon>Thiothrix</taxon>
    </lineage>
</organism>
<name>A0A656HKB4_THINJ</name>
<evidence type="ECO:0000313" key="1">
    <source>
        <dbReference type="EMBL" id="EIJ36672.1"/>
    </source>
</evidence>
<reference evidence="2" key="1">
    <citation type="journal article" date="2011" name="Stand. Genomic Sci.">
        <title>Genome sequence of the filamentous, gliding Thiothrix nivea neotype strain (JP2(T)).</title>
        <authorList>
            <person name="Lapidus A."/>
            <person name="Nolan M."/>
            <person name="Lucas S."/>
            <person name="Glavina Del Rio T."/>
            <person name="Tice H."/>
            <person name="Cheng J.F."/>
            <person name="Tapia R."/>
            <person name="Han C."/>
            <person name="Goodwin L."/>
            <person name="Pitluck S."/>
            <person name="Liolios K."/>
            <person name="Pagani I."/>
            <person name="Ivanova N."/>
            <person name="Huntemann M."/>
            <person name="Mavromatis K."/>
            <person name="Mikhailova N."/>
            <person name="Pati A."/>
            <person name="Chen A."/>
            <person name="Palaniappan K."/>
            <person name="Land M."/>
            <person name="Brambilla E.M."/>
            <person name="Rohde M."/>
            <person name="Abt B."/>
            <person name="Verbarg S."/>
            <person name="Goker M."/>
            <person name="Bristow J."/>
            <person name="Eisen J.A."/>
            <person name="Markowitz V."/>
            <person name="Hugenholtz P."/>
            <person name="Kyrpides N.C."/>
            <person name="Klenk H.P."/>
            <person name="Woyke T."/>
        </authorList>
    </citation>
    <scope>NUCLEOTIDE SEQUENCE [LARGE SCALE GENOMIC DNA]</scope>
    <source>
        <strain evidence="2">ATCC 35100 / DSM 5205 / JP2</strain>
    </source>
</reference>
<evidence type="ECO:0008006" key="3">
    <source>
        <dbReference type="Google" id="ProtNLM"/>
    </source>
</evidence>
<evidence type="ECO:0000313" key="2">
    <source>
        <dbReference type="Proteomes" id="UP000005317"/>
    </source>
</evidence>
<accession>A0A656HKB4</accession>
<dbReference type="EMBL" id="JH651384">
    <property type="protein sequence ID" value="EIJ36672.1"/>
    <property type="molecule type" value="Genomic_DNA"/>
</dbReference>
<dbReference type="Pfam" id="PF01724">
    <property type="entry name" value="DUF29"/>
    <property type="match status" value="1"/>
</dbReference>
<protein>
    <recommendedName>
        <fullName evidence="3">DUF29 domain-containing protein</fullName>
    </recommendedName>
</protein>
<keyword evidence="2" id="KW-1185">Reference proteome</keyword>
<dbReference type="RefSeq" id="WP_002710540.1">
    <property type="nucleotide sequence ID" value="NZ_JH651384.1"/>
</dbReference>
<dbReference type="OrthoDB" id="5766125at2"/>
<dbReference type="Gene3D" id="1.20.1220.20">
    <property type="entry name" value="Uncharcterised protein PF01724"/>
    <property type="match status" value="1"/>
</dbReference>
<dbReference type="AlphaFoldDB" id="A0A656HKB4"/>